<dbReference type="PANTHER" id="PTHR45941:SF1">
    <property type="entry name" value="ALPHA-N-ACETYLGALACTOSAMINIDE ALPHA-2,6-SIALYLTRANSFERASE 1"/>
    <property type="match status" value="1"/>
</dbReference>
<evidence type="ECO:0000256" key="14">
    <source>
        <dbReference type="ARBA" id="ARBA00039109"/>
    </source>
</evidence>
<accession>A0ABR3MJ53</accession>
<dbReference type="InterPro" id="IPR001675">
    <property type="entry name" value="Glyco_trans_29"/>
</dbReference>
<keyword evidence="7" id="KW-0735">Signal-anchor</keyword>
<keyword evidence="11" id="KW-1015">Disulfide bond</keyword>
<dbReference type="EC" id="2.4.3.3" evidence="14"/>
<dbReference type="Pfam" id="PF00777">
    <property type="entry name" value="Glyco_transf_29"/>
    <property type="match status" value="2"/>
</dbReference>
<organism evidence="20 21">
    <name type="scientific">Cirrhinus molitorella</name>
    <name type="common">mud carp</name>
    <dbReference type="NCBI Taxonomy" id="172907"/>
    <lineage>
        <taxon>Eukaryota</taxon>
        <taxon>Metazoa</taxon>
        <taxon>Chordata</taxon>
        <taxon>Craniata</taxon>
        <taxon>Vertebrata</taxon>
        <taxon>Euteleostomi</taxon>
        <taxon>Actinopterygii</taxon>
        <taxon>Neopterygii</taxon>
        <taxon>Teleostei</taxon>
        <taxon>Ostariophysi</taxon>
        <taxon>Cypriniformes</taxon>
        <taxon>Cyprinidae</taxon>
        <taxon>Labeoninae</taxon>
        <taxon>Labeonini</taxon>
        <taxon>Cirrhinus</taxon>
    </lineage>
</organism>
<feature type="compositionally biased region" description="Basic and acidic residues" evidence="17">
    <location>
        <begin position="76"/>
        <end position="104"/>
    </location>
</feature>
<evidence type="ECO:0000259" key="19">
    <source>
        <dbReference type="Pfam" id="PF25473"/>
    </source>
</evidence>
<protein>
    <recommendedName>
        <fullName evidence="14">alpha-N-acetylgalactosaminide alpha-2,6-sialyltransferase</fullName>
        <ecNumber evidence="14">2.4.3.3</ecNumber>
    </recommendedName>
</protein>
<dbReference type="Gene3D" id="3.90.1480.20">
    <property type="entry name" value="Glycosyl transferase family 29"/>
    <property type="match status" value="2"/>
</dbReference>
<evidence type="ECO:0000256" key="10">
    <source>
        <dbReference type="ARBA" id="ARBA00023136"/>
    </source>
</evidence>
<dbReference type="Pfam" id="PF25473">
    <property type="entry name" value="MXRA7_helical"/>
    <property type="match status" value="1"/>
</dbReference>
<comment type="catalytic activity">
    <reaction evidence="16">
        <text>a 3-O-[N-acetyl-alpha-D-galactosaminyl]-L-threonyl-[protein] + CMP-N-acetyl-beta-neuraminate = a 3-O-[N-acetyl-alpha-neuraminosyl-(2-&gt;6)-N-acetyl-alpha-D-galactosaminyl]-L-threonyl-[protein] + CMP + H(+)</text>
        <dbReference type="Rhea" id="RHEA:81643"/>
        <dbReference type="Rhea" id="RHEA-COMP:11689"/>
        <dbReference type="Rhea" id="RHEA-COMP:19720"/>
        <dbReference type="ChEBI" id="CHEBI:15378"/>
        <dbReference type="ChEBI" id="CHEBI:57812"/>
        <dbReference type="ChEBI" id="CHEBI:60377"/>
        <dbReference type="ChEBI" id="CHEBI:87075"/>
        <dbReference type="ChEBI" id="CHEBI:231970"/>
    </reaction>
    <physiologicalReaction direction="left-to-right" evidence="16">
        <dbReference type="Rhea" id="RHEA:81644"/>
    </physiologicalReaction>
</comment>
<comment type="pathway">
    <text evidence="2">Protein modification; protein glycosylation.</text>
</comment>
<evidence type="ECO:0000256" key="15">
    <source>
        <dbReference type="ARBA" id="ARBA00050664"/>
    </source>
</evidence>
<feature type="region of interest" description="Disordered" evidence="17">
    <location>
        <begin position="576"/>
        <end position="603"/>
    </location>
</feature>
<dbReference type="InterPro" id="IPR057534">
    <property type="entry name" value="MXRA7_helical"/>
</dbReference>
<feature type="transmembrane region" description="Helical" evidence="18">
    <location>
        <begin position="7"/>
        <end position="27"/>
    </location>
</feature>
<evidence type="ECO:0000256" key="13">
    <source>
        <dbReference type="ARBA" id="ARBA00036348"/>
    </source>
</evidence>
<comment type="catalytic activity">
    <reaction evidence="15">
        <text>a 3-O-[N-acetyl-alpha-neuraminyl-(2-&gt;3)-beta-D-galactosyl-(1-&gt;3)-N-acetyl-alpha-D-galactosaminyl]-L-threonyl-[protein] + CMP-N-acetyl-beta-neuraminate = a 3-O-{alpha-Neu5Ac-(2-&gt;3)-beta-D-Gal-(1-&gt;3)-[alpha-Neu5Ac-(2-&gt;6)]-alpha-D-GalNAc}-L-threonyl-[protein] + CMP + H(+)</text>
        <dbReference type="Rhea" id="RHEA:81659"/>
        <dbReference type="Rhea" id="RHEA-COMP:14417"/>
        <dbReference type="Rhea" id="RHEA-COMP:16763"/>
        <dbReference type="ChEBI" id="CHEBI:15378"/>
        <dbReference type="ChEBI" id="CHEBI:57812"/>
        <dbReference type="ChEBI" id="CHEBI:60377"/>
        <dbReference type="ChEBI" id="CHEBI:139598"/>
        <dbReference type="ChEBI" id="CHEBI:156398"/>
    </reaction>
    <physiologicalReaction direction="left-to-right" evidence="15">
        <dbReference type="Rhea" id="RHEA:81660"/>
    </physiologicalReaction>
</comment>
<feature type="region of interest" description="Disordered" evidence="17">
    <location>
        <begin position="42"/>
        <end position="123"/>
    </location>
</feature>
<keyword evidence="8 18" id="KW-1133">Transmembrane helix</keyword>
<comment type="caution">
    <text evidence="20">The sequence shown here is derived from an EMBL/GenBank/DDBJ whole genome shotgun (WGS) entry which is preliminary data.</text>
</comment>
<comment type="similarity">
    <text evidence="3">Belongs to the glycosyltransferase 29 family.</text>
</comment>
<evidence type="ECO:0000256" key="4">
    <source>
        <dbReference type="ARBA" id="ARBA00022676"/>
    </source>
</evidence>
<evidence type="ECO:0000256" key="5">
    <source>
        <dbReference type="ARBA" id="ARBA00022679"/>
    </source>
</evidence>
<reference evidence="20 21" key="1">
    <citation type="submission" date="2023-09" db="EMBL/GenBank/DDBJ databases">
        <authorList>
            <person name="Wang M."/>
        </authorList>
    </citation>
    <scope>NUCLEOTIDE SEQUENCE [LARGE SCALE GENOMIC DNA]</scope>
    <source>
        <strain evidence="20">GT-2023</strain>
        <tissue evidence="20">Liver</tissue>
    </source>
</reference>
<feature type="compositionally biased region" description="Polar residues" evidence="17">
    <location>
        <begin position="66"/>
        <end position="75"/>
    </location>
</feature>
<evidence type="ECO:0000256" key="2">
    <source>
        <dbReference type="ARBA" id="ARBA00004922"/>
    </source>
</evidence>
<feature type="compositionally biased region" description="Polar residues" evidence="17">
    <location>
        <begin position="577"/>
        <end position="603"/>
    </location>
</feature>
<evidence type="ECO:0000256" key="8">
    <source>
        <dbReference type="ARBA" id="ARBA00022989"/>
    </source>
</evidence>
<evidence type="ECO:0000256" key="3">
    <source>
        <dbReference type="ARBA" id="ARBA00006003"/>
    </source>
</evidence>
<evidence type="ECO:0000256" key="17">
    <source>
        <dbReference type="SAM" id="MobiDB-lite"/>
    </source>
</evidence>
<keyword evidence="6 18" id="KW-0812">Transmembrane</keyword>
<dbReference type="EMBL" id="JAYMGO010000012">
    <property type="protein sequence ID" value="KAL1264341.1"/>
    <property type="molecule type" value="Genomic_DNA"/>
</dbReference>
<evidence type="ECO:0000256" key="16">
    <source>
        <dbReference type="ARBA" id="ARBA00052285"/>
    </source>
</evidence>
<keyword evidence="12" id="KW-0325">Glycoprotein</keyword>
<dbReference type="InterPro" id="IPR038578">
    <property type="entry name" value="GT29-like_sf"/>
</dbReference>
<comment type="subcellular location">
    <subcellularLocation>
        <location evidence="1">Golgi apparatus membrane</location>
        <topology evidence="1">Single-pass type II membrane protein</topology>
    </subcellularLocation>
</comment>
<evidence type="ECO:0000256" key="18">
    <source>
        <dbReference type="SAM" id="Phobius"/>
    </source>
</evidence>
<evidence type="ECO:0000256" key="7">
    <source>
        <dbReference type="ARBA" id="ARBA00022968"/>
    </source>
</evidence>
<sequence>MDGTTDLFWPSMLFTLFAILVAAVFLGRNKIHAPSKCSHQTSAVVEERAGPDHGASSQYHEKLHNETSQQDVKPQSNEKSRKANDETVKHMKDSNSDNEEKVYESDSPVYSSTGWEEDSSESGIRNALRDYVQSPDAETKPLKYMAGMLRTCQLEKMMTKEELEEEQRVQREQLAAIFQLLKNKQDTFVLWMNLSEQFHSKTVIISALILSRIKANLHKSEKPIFPTEREVNITPIPILYKKNFTKLPVWDFEDVYLRNNEAKRQTCPKSLQNTEDSKFKESVLPDIQLWLYKGLLNITEWNRLAHFNNPFGFMEYKYNEVKAAVDLIPKPSIFLPVPESSKDGCIRCAVVGSGGILNNSKMGKEIDSHEYVFRVNGAVTQGYEEDVGNKTSVYVHTSFSMYANILTLKQYGFDNIPQDKDIKYVMIPEGLRDFEWIQGLLQGKEAKGSFKGVRPLKYFNGNFNESRFFVLHPDFLRYIRNRFMLSKQVQAQSWAMYRPTNGAFALFLAIHTCDIVDAYGFITEDHHKYSNYYYERAVEIPHKEKKVEHKLYINLIGSRVYQCKLTDSLQRVEEPDPTNSFAVTDEGANTTVSPDSLGTQSATPVPVMDKHNFTALPQWKSDNMYRLDPQFKQSQCTASLRNSSSPVFKEKFIPNIQLFLQSDHLNLSEWNRLYHFNNPFGYMGLNYTAIKAAVDTIPKLASTQLLQVPTRAKDGCIRCAVVGTSGILNGSRLGKEIDSSDYVFRVNAAIIEGHEEDVGKRTSVYVHTAHSLIQSLMLLKKRGFKHIPNDKDVKYVLIPEGPRDYNFLESLMKNRRIPSGAYRGHTPRRYYSGHFNESSYYILHPDFLRYVRNNFLRSKQLKARRWWLVRPTNGAFTLLLAMHTCDIVRAYGFSTTDYQKYSNYYYDTKRTKLVLYANHDYRLEMKTWKKFHDDKVIWMYLGKSDVKRVTPGRRVTDAGALTHRSLVLCQTRSMLNRPVSVSL</sequence>
<keyword evidence="21" id="KW-1185">Reference proteome</keyword>
<dbReference type="PANTHER" id="PTHR45941">
    <property type="entry name" value="ALPHA-N-ACETYLGALACTOSAMINIDE ALPHA-2,6-SIALYLTRANSFERASE 2-LIKE-RELATED"/>
    <property type="match status" value="1"/>
</dbReference>
<keyword evidence="5" id="KW-0808">Transferase</keyword>
<evidence type="ECO:0000256" key="9">
    <source>
        <dbReference type="ARBA" id="ARBA00023034"/>
    </source>
</evidence>
<evidence type="ECO:0000256" key="1">
    <source>
        <dbReference type="ARBA" id="ARBA00004323"/>
    </source>
</evidence>
<keyword evidence="4" id="KW-0328">Glycosyltransferase</keyword>
<dbReference type="Proteomes" id="UP001558613">
    <property type="component" value="Unassembled WGS sequence"/>
</dbReference>
<proteinExistence type="inferred from homology"/>
<keyword evidence="10 18" id="KW-0472">Membrane</keyword>
<evidence type="ECO:0000256" key="11">
    <source>
        <dbReference type="ARBA" id="ARBA00023157"/>
    </source>
</evidence>
<evidence type="ECO:0000313" key="21">
    <source>
        <dbReference type="Proteomes" id="UP001558613"/>
    </source>
</evidence>
<gene>
    <name evidence="20" type="ORF">QQF64_004696</name>
</gene>
<name>A0ABR3MJ53_9TELE</name>
<feature type="domain" description="Matrix-remodeling-associated protein 7 helical" evidence="19">
    <location>
        <begin position="144"/>
        <end position="188"/>
    </location>
</feature>
<comment type="catalytic activity">
    <reaction evidence="13">
        <text>a beta-D-galactosyl-(1-&gt;3)-N-acetyl-alpha-D-galactosaminyl derivative + CMP-N-acetyl-beta-neuraminate = a beta-D-galactosyl-(1-&gt;3)-[N-acetyl-alpha-neuraminyl-(2-&gt;6)]-N-acetyl-alpha-D-galactosaminyl derivative + CMP + H(+)</text>
        <dbReference type="Rhea" id="RHEA:11136"/>
        <dbReference type="ChEBI" id="CHEBI:15378"/>
        <dbReference type="ChEBI" id="CHEBI:57812"/>
        <dbReference type="ChEBI" id="CHEBI:60377"/>
        <dbReference type="ChEBI" id="CHEBI:133470"/>
        <dbReference type="ChEBI" id="CHEBI:140764"/>
        <dbReference type="EC" id="2.4.3.3"/>
    </reaction>
    <physiologicalReaction direction="left-to-right" evidence="13">
        <dbReference type="Rhea" id="RHEA:11137"/>
    </physiologicalReaction>
</comment>
<evidence type="ECO:0000256" key="6">
    <source>
        <dbReference type="ARBA" id="ARBA00022692"/>
    </source>
</evidence>
<evidence type="ECO:0000313" key="20">
    <source>
        <dbReference type="EMBL" id="KAL1264341.1"/>
    </source>
</evidence>
<keyword evidence="9" id="KW-0333">Golgi apparatus</keyword>
<evidence type="ECO:0000256" key="12">
    <source>
        <dbReference type="ARBA" id="ARBA00023180"/>
    </source>
</evidence>